<keyword evidence="1" id="KW-0560">Oxidoreductase</keyword>
<geneLocation type="plasmid" evidence="3">
    <name>pHA2-23-vir</name>
</geneLocation>
<dbReference type="EMBL" id="MF398271">
    <property type="protein sequence ID" value="ASS85167.1"/>
    <property type="molecule type" value="Genomic_DNA"/>
</dbReference>
<geneLocation type="plasmid" evidence="4">
    <name>pSH2-KPC</name>
</geneLocation>
<dbReference type="SMR" id="A0A343IRL5"/>
<accession>A0A343IRL5</accession>
<name>A0A343IRL5_KLEPN</name>
<geneLocation type="plasmid" evidence="1">
    <name>pKP70-2</name>
</geneLocation>
<evidence type="ECO:0000313" key="1">
    <source>
        <dbReference type="EMBL" id="ASS85167.1"/>
    </source>
</evidence>
<evidence type="ECO:0000313" key="6">
    <source>
        <dbReference type="Proteomes" id="UP000304895"/>
    </source>
</evidence>
<dbReference type="AlphaFoldDB" id="A0A343IRL5"/>
<dbReference type="EMBL" id="MH643786">
    <property type="protein sequence ID" value="QEQ67481.1"/>
    <property type="molecule type" value="Genomic_DNA"/>
</dbReference>
<dbReference type="EMBL" id="MH643791">
    <property type="protein sequence ID" value="QEQ68447.1"/>
    <property type="molecule type" value="Genomic_DNA"/>
</dbReference>
<proteinExistence type="predicted"/>
<dbReference type="EC" id="1.8.4.14" evidence="1"/>
<dbReference type="EMBL" id="SSUJ01000026">
    <property type="protein sequence ID" value="THI25009.1"/>
    <property type="molecule type" value="Genomic_DNA"/>
</dbReference>
<gene>
    <name evidence="1" type="primary">msrC_1</name>
    <name evidence="2" type="synonym">msrC_2</name>
    <name evidence="2" type="ORF">CLEHKFCG_00196</name>
    <name evidence="5" type="ORF">E9161_23670</name>
    <name evidence="1" type="ORF">EBPLCOIM_00186</name>
    <name evidence="3" type="ORF">KGOCCACH_00229</name>
    <name evidence="4" type="ORF">PNDLPPAH_00198</name>
</gene>
<dbReference type="GO" id="GO:0033745">
    <property type="term" value="F:L-methionine-(R)-S-oxide reductase activity"/>
    <property type="evidence" value="ECO:0007669"/>
    <property type="project" value="UniProtKB-EC"/>
</dbReference>
<geneLocation type="plasmid" evidence="2">
    <name>pSH9-VIR</name>
</geneLocation>
<reference evidence="3" key="3">
    <citation type="submission" date="2018-07" db="EMBL/GenBank/DDBJ databases">
        <title>Diversity of ST11 carbapenem-resistant hypervirulent Klebsiella pneumoniae in China.</title>
        <authorList>
            <person name="Dong N."/>
            <person name="Chen S."/>
        </authorList>
    </citation>
    <scope>NUCLEOTIDE SEQUENCE</scope>
    <source>
        <strain evidence="3">HA2</strain>
        <strain evidence="4">SH2</strain>
        <plasmid evidence="3">pHA2-23-vir</plasmid>
        <plasmid evidence="4">pSH2-KPC</plasmid>
    </source>
</reference>
<reference evidence="5 6" key="4">
    <citation type="submission" date="2019-04" db="EMBL/GenBank/DDBJ databases">
        <authorList>
            <person name="Fouts D."/>
            <person name="Sutton G."/>
            <person name="Singh I."/>
            <person name="Nguyen K."/>
        </authorList>
    </citation>
    <scope>NUCLEOTIDE SEQUENCE [LARGE SCALE GENOMIC DNA]</scope>
    <source>
        <strain evidence="5 6">55</strain>
    </source>
</reference>
<sequence>MNTDFSYRDLFRDLSSLMAGETSFVTMMANTSSLLYNRMENIILCAGEGYPCSWTIPGGTLPAPEFR</sequence>
<evidence type="ECO:0000313" key="5">
    <source>
        <dbReference type="EMBL" id="THI25009.1"/>
    </source>
</evidence>
<keyword evidence="1" id="KW-0614">Plasmid</keyword>
<dbReference type="EMBL" id="MH255828">
    <property type="protein sequence ID" value="AWM64532.1"/>
    <property type="molecule type" value="Genomic_DNA"/>
</dbReference>
<organism evidence="1">
    <name type="scientific">Klebsiella pneumoniae subsp. pneumoniae</name>
    <dbReference type="NCBI Taxonomy" id="72407"/>
    <lineage>
        <taxon>Bacteria</taxon>
        <taxon>Pseudomonadati</taxon>
        <taxon>Pseudomonadota</taxon>
        <taxon>Gammaproteobacteria</taxon>
        <taxon>Enterobacterales</taxon>
        <taxon>Enterobacteriaceae</taxon>
        <taxon>Klebsiella/Raoultella group</taxon>
        <taxon>Klebsiella</taxon>
        <taxon>Klebsiella pneumoniae complex</taxon>
    </lineage>
</organism>
<dbReference type="Proteomes" id="UP000304895">
    <property type="component" value="Unassembled WGS sequence"/>
</dbReference>
<reference evidence="2" key="2">
    <citation type="submission" date="2018-04" db="EMBL/GenBank/DDBJ databases">
        <title>Plasmids in a carbapenemase-producing, HvKP isolate.</title>
        <authorList>
            <person name="Dong N."/>
            <person name="Liu L."/>
            <person name="Zhang R."/>
            <person name="Chen K."/>
            <person name="Xie M."/>
            <person name="Chan E.W.C."/>
            <person name="Chen S."/>
        </authorList>
    </citation>
    <scope>NUCLEOTIDE SEQUENCE</scope>
    <source>
        <strain evidence="2">SH9</strain>
        <plasmid evidence="2">pSH9-VIR</plasmid>
    </source>
</reference>
<evidence type="ECO:0000313" key="2">
    <source>
        <dbReference type="EMBL" id="AWM64532.1"/>
    </source>
</evidence>
<evidence type="ECO:0000313" key="4">
    <source>
        <dbReference type="EMBL" id="QEQ68447.1"/>
    </source>
</evidence>
<protein>
    <submittedName>
        <fullName evidence="1">Free methionine-R-sulfoxide reductase</fullName>
        <ecNumber evidence="1">1.8.4.14</ecNumber>
    </submittedName>
</protein>
<evidence type="ECO:0000313" key="3">
    <source>
        <dbReference type="EMBL" id="QEQ67481.1"/>
    </source>
</evidence>
<reference evidence="1" key="1">
    <citation type="submission" date="2017-06" db="EMBL/GenBank/DDBJ databases">
        <title>Occurrence of blaKPC-2 on a virulence plasmid in hypervirulent Klebsiella pneumoniae.</title>
        <authorList>
            <person name="Dong N."/>
            <person name="Lin D."/>
            <person name="Li R."/>
            <person name="Zhang R."/>
            <person name="Chen K."/>
            <person name="Liu L."/>
            <person name="Chan E.W.-C."/>
            <person name="Chen S."/>
        </authorList>
    </citation>
    <scope>NUCLEOTIDE SEQUENCE</scope>
    <source>
        <strain evidence="1">70-2</strain>
        <plasmid evidence="1">pKP70-2</plasmid>
    </source>
</reference>